<organism evidence="1">
    <name type="scientific">Anguilla anguilla</name>
    <name type="common">European freshwater eel</name>
    <name type="synonym">Muraena anguilla</name>
    <dbReference type="NCBI Taxonomy" id="7936"/>
    <lineage>
        <taxon>Eukaryota</taxon>
        <taxon>Metazoa</taxon>
        <taxon>Chordata</taxon>
        <taxon>Craniata</taxon>
        <taxon>Vertebrata</taxon>
        <taxon>Euteleostomi</taxon>
        <taxon>Actinopterygii</taxon>
        <taxon>Neopterygii</taxon>
        <taxon>Teleostei</taxon>
        <taxon>Anguilliformes</taxon>
        <taxon>Anguillidae</taxon>
        <taxon>Anguilla</taxon>
    </lineage>
</organism>
<dbReference type="AlphaFoldDB" id="A0A0E9Y031"/>
<dbReference type="EMBL" id="GBXM01000531">
    <property type="protein sequence ID" value="JAI08047.1"/>
    <property type="molecule type" value="Transcribed_RNA"/>
</dbReference>
<reference evidence="1" key="2">
    <citation type="journal article" date="2015" name="Fish Shellfish Immunol.">
        <title>Early steps in the European eel (Anguilla anguilla)-Vibrio vulnificus interaction in the gills: Role of the RtxA13 toxin.</title>
        <authorList>
            <person name="Callol A."/>
            <person name="Pajuelo D."/>
            <person name="Ebbesson L."/>
            <person name="Teles M."/>
            <person name="MacKenzie S."/>
            <person name="Amaro C."/>
        </authorList>
    </citation>
    <scope>NUCLEOTIDE SEQUENCE</scope>
</reference>
<reference evidence="1" key="1">
    <citation type="submission" date="2014-11" db="EMBL/GenBank/DDBJ databases">
        <authorList>
            <person name="Amaro Gonzalez C."/>
        </authorList>
    </citation>
    <scope>NUCLEOTIDE SEQUENCE</scope>
</reference>
<name>A0A0E9Y031_ANGAN</name>
<proteinExistence type="predicted"/>
<protein>
    <submittedName>
        <fullName evidence="1">Uncharacterized protein</fullName>
    </submittedName>
</protein>
<accession>A0A0E9Y031</accession>
<evidence type="ECO:0000313" key="1">
    <source>
        <dbReference type="EMBL" id="JAI08047.1"/>
    </source>
</evidence>
<sequence length="42" mass="4752">MAFVIFNCTQITDKLLIGTTVNLQQFVMMRANLLQQISSGFD</sequence>